<comment type="catalytic activity">
    <reaction evidence="3">
        <text>a long-chain fatty acid + ATP + CoA = a long-chain fatty acyl-CoA + AMP + diphosphate</text>
        <dbReference type="Rhea" id="RHEA:15421"/>
        <dbReference type="ChEBI" id="CHEBI:30616"/>
        <dbReference type="ChEBI" id="CHEBI:33019"/>
        <dbReference type="ChEBI" id="CHEBI:57287"/>
        <dbReference type="ChEBI" id="CHEBI:57560"/>
        <dbReference type="ChEBI" id="CHEBI:83139"/>
        <dbReference type="ChEBI" id="CHEBI:456215"/>
        <dbReference type="EC" id="6.2.1.3"/>
    </reaction>
    <physiologicalReaction direction="left-to-right" evidence="3">
        <dbReference type="Rhea" id="RHEA:15422"/>
    </physiologicalReaction>
</comment>
<dbReference type="GO" id="GO:0016020">
    <property type="term" value="C:membrane"/>
    <property type="evidence" value="ECO:0007669"/>
    <property type="project" value="TreeGrafter"/>
</dbReference>
<evidence type="ECO:0000256" key="2">
    <source>
        <dbReference type="ARBA" id="ARBA00022840"/>
    </source>
</evidence>
<dbReference type="Pfam" id="PF00501">
    <property type="entry name" value="AMP-binding"/>
    <property type="match status" value="1"/>
</dbReference>
<name>A0A1T2GZR2_SOVGS</name>
<keyword evidence="1" id="KW-0547">Nucleotide-binding</keyword>
<dbReference type="PANTHER" id="PTHR43272:SF33">
    <property type="entry name" value="AMP-BINDING DOMAIN-CONTAINING PROTEIN-RELATED"/>
    <property type="match status" value="1"/>
</dbReference>
<reference evidence="5 6" key="1">
    <citation type="submission" date="2016-11" db="EMBL/GenBank/DDBJ databases">
        <title>Mixed transmission modes and dynamic genome evolution in an obligate animal-bacterial symbiosis.</title>
        <authorList>
            <person name="Russell S.L."/>
            <person name="Corbett-Detig R.B."/>
            <person name="Cavanaugh C.M."/>
        </authorList>
    </citation>
    <scope>NUCLEOTIDE SEQUENCE [LARGE SCALE GENOMIC DNA]</scope>
    <source>
        <strain evidence="5">MA-KB16</strain>
    </source>
</reference>
<evidence type="ECO:0000259" key="4">
    <source>
        <dbReference type="Pfam" id="PF00501"/>
    </source>
</evidence>
<feature type="domain" description="AMP-dependent synthetase/ligase" evidence="4">
    <location>
        <begin position="11"/>
        <end position="417"/>
    </location>
</feature>
<dbReference type="InterPro" id="IPR000873">
    <property type="entry name" value="AMP-dep_synth/lig_dom"/>
</dbReference>
<dbReference type="Pfam" id="PF23562">
    <property type="entry name" value="AMP-binding_C_3"/>
    <property type="match status" value="1"/>
</dbReference>
<dbReference type="GO" id="GO:0005524">
    <property type="term" value="F:ATP binding"/>
    <property type="evidence" value="ECO:0007669"/>
    <property type="project" value="UniProtKB-KW"/>
</dbReference>
<dbReference type="Gene3D" id="3.40.50.12780">
    <property type="entry name" value="N-terminal domain of ligase-like"/>
    <property type="match status" value="1"/>
</dbReference>
<dbReference type="PANTHER" id="PTHR43272">
    <property type="entry name" value="LONG-CHAIN-FATTY-ACID--COA LIGASE"/>
    <property type="match status" value="1"/>
</dbReference>
<keyword evidence="5" id="KW-0436">Ligase</keyword>
<comment type="caution">
    <text evidence="5">The sequence shown here is derived from an EMBL/GenBank/DDBJ whole genome shotgun (WGS) entry which is preliminary data.</text>
</comment>
<evidence type="ECO:0000313" key="5">
    <source>
        <dbReference type="EMBL" id="OOY34298.1"/>
    </source>
</evidence>
<evidence type="ECO:0000256" key="1">
    <source>
        <dbReference type="ARBA" id="ARBA00022741"/>
    </source>
</evidence>
<dbReference type="InterPro" id="IPR042099">
    <property type="entry name" value="ANL_N_sf"/>
</dbReference>
<dbReference type="SUPFAM" id="SSF56801">
    <property type="entry name" value="Acetyl-CoA synthetase-like"/>
    <property type="match status" value="1"/>
</dbReference>
<dbReference type="InterPro" id="IPR020459">
    <property type="entry name" value="AMP-binding"/>
</dbReference>
<protein>
    <submittedName>
        <fullName evidence="5">Long-chain fatty acid--CoA ligase</fullName>
    </submittedName>
</protein>
<dbReference type="PROSITE" id="PS00455">
    <property type="entry name" value="AMP_BINDING"/>
    <property type="match status" value="1"/>
</dbReference>
<evidence type="ECO:0000313" key="6">
    <source>
        <dbReference type="Proteomes" id="UP000190962"/>
    </source>
</evidence>
<dbReference type="InterPro" id="IPR020845">
    <property type="entry name" value="AMP-binding_CS"/>
</dbReference>
<dbReference type="Proteomes" id="UP000190962">
    <property type="component" value="Unassembled WGS sequence"/>
</dbReference>
<proteinExistence type="predicted"/>
<accession>A0A1T2GZR2</accession>
<keyword evidence="2" id="KW-0067">ATP-binding</keyword>
<organism evidence="5 6">
    <name type="scientific">Solemya velum gill symbiont</name>
    <dbReference type="NCBI Taxonomy" id="2340"/>
    <lineage>
        <taxon>Bacteria</taxon>
        <taxon>Pseudomonadati</taxon>
        <taxon>Pseudomonadota</taxon>
        <taxon>Gammaproteobacteria</taxon>
        <taxon>sulfur-oxidizing symbionts</taxon>
    </lineage>
</organism>
<dbReference type="PRINTS" id="PR00154">
    <property type="entry name" value="AMPBINDING"/>
</dbReference>
<dbReference type="GO" id="GO:0004467">
    <property type="term" value="F:long-chain fatty acid-CoA ligase activity"/>
    <property type="evidence" value="ECO:0007669"/>
    <property type="project" value="UniProtKB-EC"/>
</dbReference>
<evidence type="ECO:0000256" key="3">
    <source>
        <dbReference type="ARBA" id="ARBA00024484"/>
    </source>
</evidence>
<sequence length="582" mass="64604">MTTHTTLDEVFRRRVRLNPDSLAYMQYDDKKQAWQNYTWKETADEVCLWQSMLRSLHLVQGDRVAIMMNNSREWVIFDQAALGLGLVSVPIYTSDRADNIDWILKDAGCKALLIKGQEQWDTLVDIRSRIQTLDALFSFEVLYDAPSNYRLVKKSLPGFAGILANGLTNADDLATIVYTSGTTGRPKGVMLTHRNILFNTEAGLSAVEVREDDLMLSFLPLSHALERTIGYYLPIVAGSSVAFARSIELLGEDLQYVKPTLLISVPRIYERVHARIEETLASSSAVKQRLFSMAVNVGWHHFLHRQHRAGWSPKLLFHPLLDRLVGAKIRSKLGGRLRFAISGGAPLAPPISRFFISLGIEILQGYGLTETSPVISVNRLEDNEPESVGTPLPGIEVCVGENDELLTRSPCIMAGYWNQPQASAEIMTDDGWLHTGDQVEIGPRGHIRITGRIKDILVLSTGEKIGPSEIEQALSSSQLVEQVLVIGEGHPFLTALVVANKSLLNERMNQDAAPGSKAESVLLEALLPTLHEIPGYVHLGGVAIVDEPFTIENGMMTPTMKLKRKKILANYHGMVEVLYEGH</sequence>
<dbReference type="Gene3D" id="3.30.300.30">
    <property type="match status" value="1"/>
</dbReference>
<dbReference type="AlphaFoldDB" id="A0A1T2GZR2"/>
<dbReference type="InterPro" id="IPR045851">
    <property type="entry name" value="AMP-bd_C_sf"/>
</dbReference>
<dbReference type="EMBL" id="MPNX01000018">
    <property type="protein sequence ID" value="OOY34298.1"/>
    <property type="molecule type" value="Genomic_DNA"/>
</dbReference>
<gene>
    <name evidence="5" type="ORF">BOV88_10930</name>
</gene>
<dbReference type="CDD" id="cd05907">
    <property type="entry name" value="VL_LC_FACS_like"/>
    <property type="match status" value="1"/>
</dbReference>